<sequence>MRVNHNIPALYAYNSVNATNSSLTKSIAKLSSGLRINGAADDAAGLAISEKMRAQIRGLDQANANAQDGINMISTAEGALNETHSILQRMRELSVQAANDTLTSNDRQAIQLEVDELSEEIDRISNTTQFNKKKLLNGDAAVLWSSDTTSTKVTVNGGLRTIDAYGQKSAMEGNYKITIDAVAGQGQVQKTDIFKVKHAVQESVSESTVGFANFEGALGAGLADGDSLTIKIDGTSYTVAFTAAYAAATASEQIKAQIEAMAGLSDKVVVTTGSANGEFTIVAKEAGTSFEIGWSIAGNLAGAGITSAVDSLGMTAVKPEDDNVRSISMNGANMMVGDYTVETRASTAAGDASASIAVFDQGDTAGFLTAGLAVVAATTSNLSIAFEVASKDTATNSITFSYRYVQTGKDGTSSYGNGTVTKTFTTGGTVDLDGTYGGVALTFDVTDATAGFDAFTVGDKSVINVKANRAGTAQDSILINRTNGSASATPMSYTFTDGALNNKTTDFSFFQLNTLSSSADYGEIKSSTVSMEFGVLEDAYANITDPDGRDYAASFSIDKQSIGAVADGNTSVYDIDKFWDSNGNFMIEDPQTITLVQGDGSKTSITLYKDDTMDSVAEKLNDAIRDGLGQGDLEGLEAAETFANYITEDEAAANADSPYAVAGTIVISSAINGRDGNLTFIGDEELINALSLNVIQKSVENKFTVSVVDAHDATNVIASNVQVTGNNLVGVVHENIDVEFDTMADVQVSWDADQAKWVSSGEDGSYETTVHLADNTTVFQIGANEKEDMGINIGNMSSYALGVDNILVTDRENAARSITVLDKAIDKVSTQRAKLGAYQNRLEHTISNLTTASTNLTSAESRIRDVDMAKEMMNFTKLNILMQAGNSMLGQANQLPQNVLSLLR</sequence>
<dbReference type="EMBL" id="CP074691">
    <property type="protein sequence ID" value="QVL35282.1"/>
    <property type="molecule type" value="Genomic_DNA"/>
</dbReference>
<keyword evidence="1" id="KW-0966">Cell projection</keyword>
<proteinExistence type="predicted"/>
<name>A0ACD1DT42_9BACT</name>
<accession>A0ACD1DT42</accession>
<evidence type="ECO:0000313" key="2">
    <source>
        <dbReference type="Proteomes" id="UP000682204"/>
    </source>
</evidence>
<reference evidence="1" key="1">
    <citation type="submission" date="2021-05" db="EMBL/GenBank/DDBJ databases">
        <title>An isolated secondary fermenter in methanogenic hydrocarbon-degrading communities.</title>
        <authorList>
            <person name="Liu Y.-F."/>
            <person name="Liu Z.-l."/>
        </authorList>
    </citation>
    <scope>NUCLEOTIDE SEQUENCE</scope>
    <source>
        <strain evidence="1">L-13</strain>
    </source>
</reference>
<gene>
    <name evidence="1" type="ORF">KIH16_08695</name>
</gene>
<protein>
    <submittedName>
        <fullName evidence="1">Flagellin</fullName>
    </submittedName>
</protein>
<keyword evidence="2" id="KW-1185">Reference proteome</keyword>
<organism evidence="1 2">
    <name type="scientific">Aminirod propionatiphilus</name>
    <dbReference type="NCBI Taxonomy" id="3415223"/>
    <lineage>
        <taxon>Bacteria</taxon>
        <taxon>Thermotogati</taxon>
        <taxon>Synergistota</taxon>
        <taxon>Synergistia</taxon>
        <taxon>Synergistales</taxon>
        <taxon>Aminiphilaceae</taxon>
        <taxon>Aminirod</taxon>
    </lineage>
</organism>
<keyword evidence="1" id="KW-0282">Flagellum</keyword>
<evidence type="ECO:0000313" key="1">
    <source>
        <dbReference type="EMBL" id="QVL35282.1"/>
    </source>
</evidence>
<keyword evidence="1" id="KW-0969">Cilium</keyword>
<dbReference type="Proteomes" id="UP000682204">
    <property type="component" value="Chromosome"/>
</dbReference>